<evidence type="ECO:0000313" key="2">
    <source>
        <dbReference type="EMBL" id="MPN42785.1"/>
    </source>
</evidence>
<proteinExistence type="predicted"/>
<feature type="compositionally biased region" description="Basic and acidic residues" evidence="1">
    <location>
        <begin position="39"/>
        <end position="50"/>
    </location>
</feature>
<reference evidence="2" key="1">
    <citation type="submission" date="2019-08" db="EMBL/GenBank/DDBJ databases">
        <authorList>
            <person name="Kucharzyk K."/>
            <person name="Murdoch R.W."/>
            <person name="Higgins S."/>
            <person name="Loffler F."/>
        </authorList>
    </citation>
    <scope>NUCLEOTIDE SEQUENCE</scope>
</reference>
<name>A0A645HUQ2_9ZZZZ</name>
<gene>
    <name evidence="2" type="ORF">SDC9_190343</name>
</gene>
<dbReference type="EMBL" id="VSSQ01100763">
    <property type="protein sequence ID" value="MPN42785.1"/>
    <property type="molecule type" value="Genomic_DNA"/>
</dbReference>
<organism evidence="2">
    <name type="scientific">bioreactor metagenome</name>
    <dbReference type="NCBI Taxonomy" id="1076179"/>
    <lineage>
        <taxon>unclassified sequences</taxon>
        <taxon>metagenomes</taxon>
        <taxon>ecological metagenomes</taxon>
    </lineage>
</organism>
<comment type="caution">
    <text evidence="2">The sequence shown here is derived from an EMBL/GenBank/DDBJ whole genome shotgun (WGS) entry which is preliminary data.</text>
</comment>
<sequence length="50" mass="5684">MYRQRFYNPLFPAAERLSPHSIKATREDGAHAPLTVADDAARPQHTGERH</sequence>
<dbReference type="AlphaFoldDB" id="A0A645HUQ2"/>
<accession>A0A645HUQ2</accession>
<protein>
    <submittedName>
        <fullName evidence="2">Uncharacterized protein</fullName>
    </submittedName>
</protein>
<feature type="region of interest" description="Disordered" evidence="1">
    <location>
        <begin position="15"/>
        <end position="50"/>
    </location>
</feature>
<evidence type="ECO:0000256" key="1">
    <source>
        <dbReference type="SAM" id="MobiDB-lite"/>
    </source>
</evidence>